<feature type="binding site" evidence="12">
    <location>
        <position position="570"/>
    </location>
    <ligand>
        <name>ATP</name>
        <dbReference type="ChEBI" id="CHEBI:30616"/>
    </ligand>
</feature>
<dbReference type="GO" id="GO:0010038">
    <property type="term" value="P:response to metal ion"/>
    <property type="evidence" value="ECO:0007669"/>
    <property type="project" value="UniProtKB-ARBA"/>
</dbReference>
<dbReference type="FunFam" id="1.10.510.10:FF:000252">
    <property type="entry name" value="Receptor-like protein kinase FERONIA"/>
    <property type="match status" value="1"/>
</dbReference>
<dbReference type="PANTHER" id="PTHR34590">
    <property type="entry name" value="OS03G0124300 PROTEIN-RELATED"/>
    <property type="match status" value="1"/>
</dbReference>
<evidence type="ECO:0000256" key="2">
    <source>
        <dbReference type="ARBA" id="ARBA00022527"/>
    </source>
</evidence>
<keyword evidence="6 12" id="KW-0547">Nucleotide-binding</keyword>
<reference evidence="18" key="1">
    <citation type="submission" date="2013-09" db="EMBL/GenBank/DDBJ databases">
        <title>Corchorus olitorius genome sequencing.</title>
        <authorList>
            <person name="Alam M."/>
            <person name="Haque M.S."/>
            <person name="Islam M.S."/>
            <person name="Emdad E.M."/>
            <person name="Islam M.M."/>
            <person name="Ahmed B."/>
            <person name="Halim A."/>
            <person name="Hossen Q.M.M."/>
            <person name="Hossain M.Z."/>
            <person name="Ahmed R."/>
            <person name="Khan M.M."/>
            <person name="Islam R."/>
            <person name="Rashid M.M."/>
            <person name="Khan S.A."/>
            <person name="Rahman M.S."/>
            <person name="Alam M."/>
            <person name="Yahiya A.S."/>
            <person name="Khan M.S."/>
            <person name="Azam M.S."/>
            <person name="Haque T."/>
            <person name="Lashkar M.Z.H."/>
            <person name="Akhand A.I."/>
            <person name="Morshed G."/>
            <person name="Roy S."/>
            <person name="Uddin K.S."/>
            <person name="Rabeya T."/>
            <person name="Hossain A.S."/>
            <person name="Chowdhury A."/>
            <person name="Snigdha A.R."/>
            <person name="Mortoza M.S."/>
            <person name="Matin S.A."/>
            <person name="Hoque S.M.E."/>
            <person name="Islam M.K."/>
            <person name="Roy D.K."/>
            <person name="Haider R."/>
            <person name="Moosa M.M."/>
            <person name="Elias S.M."/>
            <person name="Hasan A.M."/>
            <person name="Jahan S."/>
            <person name="Shafiuddin M."/>
            <person name="Mahmood N."/>
            <person name="Shommy N.S."/>
        </authorList>
    </citation>
    <scope>NUCLEOTIDE SEQUENCE [LARGE SCALE GENOMIC DNA]</scope>
    <source>
        <strain evidence="18">cv. O-4</strain>
    </source>
</reference>
<dbReference type="InterPro" id="IPR000719">
    <property type="entry name" value="Prot_kinase_dom"/>
</dbReference>
<evidence type="ECO:0000256" key="1">
    <source>
        <dbReference type="ARBA" id="ARBA00004479"/>
    </source>
</evidence>
<dbReference type="InterPro" id="IPR001245">
    <property type="entry name" value="Ser-Thr/Tyr_kinase_cat_dom"/>
</dbReference>
<evidence type="ECO:0000256" key="3">
    <source>
        <dbReference type="ARBA" id="ARBA00022679"/>
    </source>
</evidence>
<dbReference type="OrthoDB" id="1720310at2759"/>
<evidence type="ECO:0000256" key="13">
    <source>
        <dbReference type="SAM" id="MobiDB-lite"/>
    </source>
</evidence>
<dbReference type="EMBL" id="AWUE01011980">
    <property type="protein sequence ID" value="OMP10209.1"/>
    <property type="molecule type" value="Genomic_DNA"/>
</dbReference>
<dbReference type="PROSITE" id="PS50011">
    <property type="entry name" value="PROTEIN_KINASE_DOM"/>
    <property type="match status" value="1"/>
</dbReference>
<evidence type="ECO:0000256" key="14">
    <source>
        <dbReference type="SAM" id="Phobius"/>
    </source>
</evidence>
<keyword evidence="18" id="KW-1185">Reference proteome</keyword>
<keyword evidence="5 15" id="KW-0732">Signal</keyword>
<dbReference type="FunFam" id="2.60.120.430:FF:000003">
    <property type="entry name" value="FERONIA receptor-like kinase"/>
    <property type="match status" value="1"/>
</dbReference>
<evidence type="ECO:0000313" key="17">
    <source>
        <dbReference type="EMBL" id="OMP10209.1"/>
    </source>
</evidence>
<feature type="domain" description="Protein kinase" evidence="16">
    <location>
        <begin position="541"/>
        <end position="817"/>
    </location>
</feature>
<keyword evidence="7" id="KW-0418">Kinase</keyword>
<gene>
    <name evidence="17" type="ORF">COLO4_04714</name>
</gene>
<dbReference type="Pfam" id="PF07714">
    <property type="entry name" value="PK_Tyr_Ser-Thr"/>
    <property type="match status" value="1"/>
</dbReference>
<dbReference type="InterPro" id="IPR017441">
    <property type="entry name" value="Protein_kinase_ATP_BS"/>
</dbReference>
<evidence type="ECO:0000256" key="11">
    <source>
        <dbReference type="ARBA" id="ARBA00023180"/>
    </source>
</evidence>
<feature type="compositionally biased region" description="Polar residues" evidence="13">
    <location>
        <begin position="440"/>
        <end position="451"/>
    </location>
</feature>
<dbReference type="Proteomes" id="UP000187203">
    <property type="component" value="Unassembled WGS sequence"/>
</dbReference>
<evidence type="ECO:0000256" key="10">
    <source>
        <dbReference type="ARBA" id="ARBA00023136"/>
    </source>
</evidence>
<dbReference type="PANTHER" id="PTHR34590:SF15">
    <property type="entry name" value="PROTEIN KINASE DOMAIN-CONTAINING PROTEIN"/>
    <property type="match status" value="1"/>
</dbReference>
<dbReference type="SUPFAM" id="SSF56112">
    <property type="entry name" value="Protein kinase-like (PK-like)"/>
    <property type="match status" value="1"/>
</dbReference>
<dbReference type="Pfam" id="PF12819">
    <property type="entry name" value="Malectin_like"/>
    <property type="match status" value="1"/>
</dbReference>
<evidence type="ECO:0000256" key="6">
    <source>
        <dbReference type="ARBA" id="ARBA00022741"/>
    </source>
</evidence>
<dbReference type="InterPro" id="IPR008271">
    <property type="entry name" value="Ser/Thr_kinase_AS"/>
</dbReference>
<accession>A0A1R3KT36</accession>
<evidence type="ECO:0000259" key="16">
    <source>
        <dbReference type="PROSITE" id="PS50011"/>
    </source>
</evidence>
<keyword evidence="3" id="KW-0808">Transferase</keyword>
<dbReference type="SMART" id="SM00220">
    <property type="entry name" value="S_TKc"/>
    <property type="match status" value="1"/>
</dbReference>
<dbReference type="Gene3D" id="1.10.510.10">
    <property type="entry name" value="Transferase(Phosphotransferase) domain 1"/>
    <property type="match status" value="1"/>
</dbReference>
<comment type="subcellular location">
    <subcellularLocation>
        <location evidence="1">Membrane</location>
        <topology evidence="1">Single-pass type I membrane protein</topology>
    </subcellularLocation>
</comment>
<comment type="caution">
    <text evidence="17">The sequence shown here is derived from an EMBL/GenBank/DDBJ whole genome shotgun (WGS) entry which is preliminary data.</text>
</comment>
<dbReference type="PROSITE" id="PS00108">
    <property type="entry name" value="PROTEIN_KINASE_ST"/>
    <property type="match status" value="1"/>
</dbReference>
<dbReference type="CDD" id="cd14066">
    <property type="entry name" value="STKc_IRAK"/>
    <property type="match status" value="1"/>
</dbReference>
<protein>
    <recommendedName>
        <fullName evidence="16">Protein kinase domain-containing protein</fullName>
    </recommendedName>
</protein>
<sequence>MKSKNSRSFDCRNQLFPFFLLSFPIILTVRVSGDSSPPYIPIENITIDCGSLNDNTALDGRSWLSDQSTKVFSLVESQNNKSVSSAAPQQPHSSIGQFPFITARISKSEFTYIFPLTSGPKFVRLYFYPTSYPSFDPSKAYFSVRAGGFITFLKDFNASLHSQGEETFVKEFCVYVDESQRLNLKFVPSPDISDSYAFINGIEIVSMPDSLYYQPVDAQGVRFLGQRNVYNMGNDTALELIYRINVGGRQISPVEDTGMFRFWSDDDIFLTEAEPSVLPVNVSINLTFQKKPPFSAPKAVYTTARTMGTNKTINEHYKLTWEYPVDSGFNYFVRLHFCEFQIEVTKQGDRVFEIFIANLTAEGMADVINWAGGRGIPTYRDYVVGIGRKGNEKKQNLSIVLHPAPEWRTKYSDAILNGVEIFKLSSNGNLAGPNPDPEPITTTVSTSSQSGKHTKKINKTTIIGVLVGASGFIILSALCFFIIKRRKRSVKDLASTDGGSFWGGQFSDTNKSTKSNNSANLPSDICRYFSLAEIKAATNNFDTVFIIGVGGFGNVYKGFFNGGMTPVAIKRLNPESKQGALEFKTEIEMLSQLRYLHLVSLIGYCNDDNEMILVYDYMAHGTLRDHLYDTDNPHLPWKQRLEICIGAARGLHYLHSGAKQTIIHRDVKTTNILLDEKWVAKVSDFGLSKIGPTNMSKAYVSTVVKGSFGYLDPEYYRRQQLTEKSDVYSFGVVLCEVLCARPPINRLVTDKSQINLAMWSQKCYRNGNLYQMIDPFLRGKIAPGCLKKYVEVAISCLHDEGIQRPSMSDVVWGLEFALQLQESAEEEIKLGGAENEIDAEDKHETLIFKEYDLGDESCEGFISSFGITPSDERSSASKDSEVIISGAVFSELHNPQSRTELAELFCLQRHCNLPSWSEIDFYKSIVEKGCRKMVRSSDKLKKPCLCFGLAILVLLSLRKNASEAAMINGSSLSSSDANVAEYIGEEELFMESGAAGLNARLLDQPQYLSYDTLERPQAVPGPKYAIALNEMKNRGCQPYTRCRLGA</sequence>
<dbReference type="AlphaFoldDB" id="A0A1R3KT36"/>
<dbReference type="FunFam" id="3.30.200.20:FF:000645">
    <property type="entry name" value="Receptor-like protein kinase FERONIA"/>
    <property type="match status" value="1"/>
</dbReference>
<proteinExistence type="predicted"/>
<evidence type="ECO:0000256" key="8">
    <source>
        <dbReference type="ARBA" id="ARBA00022840"/>
    </source>
</evidence>
<dbReference type="InterPro" id="IPR024788">
    <property type="entry name" value="Malectin-like_Carb-bd_dom"/>
</dbReference>
<evidence type="ECO:0000313" key="18">
    <source>
        <dbReference type="Proteomes" id="UP000187203"/>
    </source>
</evidence>
<feature type="signal peptide" evidence="15">
    <location>
        <begin position="1"/>
        <end position="33"/>
    </location>
</feature>
<dbReference type="STRING" id="93759.A0A1R3KT36"/>
<dbReference type="Gene3D" id="2.60.120.430">
    <property type="entry name" value="Galactose-binding lectin"/>
    <property type="match status" value="2"/>
</dbReference>
<organism evidence="17 18">
    <name type="scientific">Corchorus olitorius</name>
    <dbReference type="NCBI Taxonomy" id="93759"/>
    <lineage>
        <taxon>Eukaryota</taxon>
        <taxon>Viridiplantae</taxon>
        <taxon>Streptophyta</taxon>
        <taxon>Embryophyta</taxon>
        <taxon>Tracheophyta</taxon>
        <taxon>Spermatophyta</taxon>
        <taxon>Magnoliopsida</taxon>
        <taxon>eudicotyledons</taxon>
        <taxon>Gunneridae</taxon>
        <taxon>Pentapetalae</taxon>
        <taxon>rosids</taxon>
        <taxon>malvids</taxon>
        <taxon>Malvales</taxon>
        <taxon>Malvaceae</taxon>
        <taxon>Grewioideae</taxon>
        <taxon>Apeibeae</taxon>
        <taxon>Corchorus</taxon>
    </lineage>
</organism>
<dbReference type="InterPro" id="IPR045272">
    <property type="entry name" value="ANXUR1/2-like"/>
</dbReference>
<evidence type="ECO:0000256" key="5">
    <source>
        <dbReference type="ARBA" id="ARBA00022729"/>
    </source>
</evidence>
<keyword evidence="11" id="KW-0325">Glycoprotein</keyword>
<evidence type="ECO:0000256" key="9">
    <source>
        <dbReference type="ARBA" id="ARBA00022989"/>
    </source>
</evidence>
<dbReference type="InterPro" id="IPR011009">
    <property type="entry name" value="Kinase-like_dom_sf"/>
</dbReference>
<keyword evidence="10 14" id="KW-0472">Membrane</keyword>
<evidence type="ECO:0000256" key="15">
    <source>
        <dbReference type="SAM" id="SignalP"/>
    </source>
</evidence>
<keyword evidence="2" id="KW-0723">Serine/threonine-protein kinase</keyword>
<dbReference type="GO" id="GO:0004674">
    <property type="term" value="F:protein serine/threonine kinase activity"/>
    <property type="evidence" value="ECO:0007669"/>
    <property type="project" value="UniProtKB-KW"/>
</dbReference>
<name>A0A1R3KT36_9ROSI</name>
<dbReference type="Gene3D" id="3.30.200.20">
    <property type="entry name" value="Phosphorylase Kinase, domain 1"/>
    <property type="match status" value="1"/>
</dbReference>
<dbReference type="GO" id="GO:0016020">
    <property type="term" value="C:membrane"/>
    <property type="evidence" value="ECO:0007669"/>
    <property type="project" value="UniProtKB-SubCell"/>
</dbReference>
<dbReference type="PROSITE" id="PS00107">
    <property type="entry name" value="PROTEIN_KINASE_ATP"/>
    <property type="match status" value="1"/>
</dbReference>
<evidence type="ECO:0000256" key="7">
    <source>
        <dbReference type="ARBA" id="ARBA00022777"/>
    </source>
</evidence>
<evidence type="ECO:0000256" key="4">
    <source>
        <dbReference type="ARBA" id="ARBA00022692"/>
    </source>
</evidence>
<evidence type="ECO:0000256" key="12">
    <source>
        <dbReference type="PROSITE-ProRule" id="PRU10141"/>
    </source>
</evidence>
<feature type="chain" id="PRO_5012932724" description="Protein kinase domain-containing protein" evidence="15">
    <location>
        <begin position="34"/>
        <end position="1046"/>
    </location>
</feature>
<keyword evidence="8 12" id="KW-0067">ATP-binding</keyword>
<keyword evidence="4 14" id="KW-0812">Transmembrane</keyword>
<keyword evidence="9 14" id="KW-1133">Transmembrane helix</keyword>
<dbReference type="GO" id="GO:0004714">
    <property type="term" value="F:transmembrane receptor protein tyrosine kinase activity"/>
    <property type="evidence" value="ECO:0007669"/>
    <property type="project" value="InterPro"/>
</dbReference>
<feature type="transmembrane region" description="Helical" evidence="14">
    <location>
        <begin position="462"/>
        <end position="483"/>
    </location>
</feature>
<dbReference type="GO" id="GO:0005524">
    <property type="term" value="F:ATP binding"/>
    <property type="evidence" value="ECO:0007669"/>
    <property type="project" value="UniProtKB-UniRule"/>
</dbReference>
<feature type="region of interest" description="Disordered" evidence="13">
    <location>
        <begin position="432"/>
        <end position="451"/>
    </location>
</feature>
<dbReference type="FunFam" id="2.60.120.430:FF:000007">
    <property type="entry name" value="FERONIA receptor-like kinase"/>
    <property type="match status" value="1"/>
</dbReference>